<dbReference type="Pfam" id="PF04525">
    <property type="entry name" value="LOR"/>
    <property type="match status" value="2"/>
</dbReference>
<name>A0A103XLJ6_CYNCS</name>
<accession>A0A103XLJ6</accession>
<keyword evidence="3" id="KW-1185">Reference proteome</keyword>
<comment type="caution">
    <text evidence="2">The sequence shown here is derived from an EMBL/GenBank/DDBJ whole genome shotgun (WGS) entry which is preliminary data.</text>
</comment>
<dbReference type="InterPro" id="IPR025659">
    <property type="entry name" value="Tubby-like_C"/>
</dbReference>
<sequence>MKGGGVIVEERFVYEKETHLTVMKTSLFFAGDGFTVYDTNAQIVFRVDSYGPDAHDAGELVLMDPSGRCVLTVRRKGSVNGDDKLIDQQRPSLHQRWEGFLGERKEGEKPIFSAKRSSMIGRSNVTVEVFGGRTEEYVIEGSFGHRNCTIYDSEKETMAEMRRKVDSSTNMKLGKDVFWLTLKAGFDAAFAMGLVLVLDQTNDDNGGDGDRPSLHQRWEGFLGERIEGENSKPIFSVRRSSIIGRSNMTVELFGDRTEEYLIEGCFGSRNCTIYDSGKERMAEIRRKVDATTNVMLGKDVFSLILKAGFDGAFAMGLVLVLDQINGDDEEDPATEEDCNLSS</sequence>
<dbReference type="Gene3D" id="2.40.160.200">
    <property type="entry name" value="LURP1-related"/>
    <property type="match status" value="2"/>
</dbReference>
<dbReference type="OMA" id="FKRWEAC"/>
<dbReference type="PANTHER" id="PTHR31087">
    <property type="match status" value="1"/>
</dbReference>
<dbReference type="InterPro" id="IPR038595">
    <property type="entry name" value="LOR_sf"/>
</dbReference>
<evidence type="ECO:0000313" key="3">
    <source>
        <dbReference type="Proteomes" id="UP000243975"/>
    </source>
</evidence>
<dbReference type="STRING" id="59895.A0A103XLJ6"/>
<dbReference type="EMBL" id="LEKV01004798">
    <property type="protein sequence ID" value="KVH93035.1"/>
    <property type="molecule type" value="Genomic_DNA"/>
</dbReference>
<gene>
    <name evidence="2" type="ORF">Ccrd_004921</name>
</gene>
<dbReference type="PANTHER" id="PTHR31087:SF60">
    <property type="entry name" value="PROTEIN LURP-ONE-RELATED 5"/>
    <property type="match status" value="1"/>
</dbReference>
<dbReference type="InterPro" id="IPR007612">
    <property type="entry name" value="LOR"/>
</dbReference>
<dbReference type="Proteomes" id="UP000243975">
    <property type="component" value="Unassembled WGS sequence"/>
</dbReference>
<evidence type="ECO:0000313" key="2">
    <source>
        <dbReference type="EMBL" id="KVH93035.1"/>
    </source>
</evidence>
<dbReference type="Gramene" id="KVH93035">
    <property type="protein sequence ID" value="KVH93035"/>
    <property type="gene ID" value="Ccrd_004921"/>
</dbReference>
<organism evidence="2 3">
    <name type="scientific">Cynara cardunculus var. scolymus</name>
    <name type="common">Globe artichoke</name>
    <name type="synonym">Cynara scolymus</name>
    <dbReference type="NCBI Taxonomy" id="59895"/>
    <lineage>
        <taxon>Eukaryota</taxon>
        <taxon>Viridiplantae</taxon>
        <taxon>Streptophyta</taxon>
        <taxon>Embryophyta</taxon>
        <taxon>Tracheophyta</taxon>
        <taxon>Spermatophyta</taxon>
        <taxon>Magnoliopsida</taxon>
        <taxon>eudicotyledons</taxon>
        <taxon>Gunneridae</taxon>
        <taxon>Pentapetalae</taxon>
        <taxon>asterids</taxon>
        <taxon>campanulids</taxon>
        <taxon>Asterales</taxon>
        <taxon>Asteraceae</taxon>
        <taxon>Carduoideae</taxon>
        <taxon>Cardueae</taxon>
        <taxon>Carduinae</taxon>
        <taxon>Cynara</taxon>
    </lineage>
</organism>
<evidence type="ECO:0000256" key="1">
    <source>
        <dbReference type="ARBA" id="ARBA00005437"/>
    </source>
</evidence>
<dbReference type="AlphaFoldDB" id="A0A103XLJ6"/>
<comment type="similarity">
    <text evidence="1">Belongs to the LOR family.</text>
</comment>
<dbReference type="SUPFAM" id="SSF54518">
    <property type="entry name" value="Tubby C-terminal domain-like"/>
    <property type="match status" value="2"/>
</dbReference>
<protein>
    <submittedName>
        <fullName evidence="2">LURP1-like domain-containing protein</fullName>
    </submittedName>
</protein>
<proteinExistence type="inferred from homology"/>
<reference evidence="2 3" key="1">
    <citation type="journal article" date="2016" name="Sci. Rep.">
        <title>The genome sequence of the outbreeding globe artichoke constructed de novo incorporating a phase-aware low-pass sequencing strategy of F1 progeny.</title>
        <authorList>
            <person name="Scaglione D."/>
            <person name="Reyes-Chin-Wo S."/>
            <person name="Acquadro A."/>
            <person name="Froenicke L."/>
            <person name="Portis E."/>
            <person name="Beitel C."/>
            <person name="Tirone M."/>
            <person name="Mauro R."/>
            <person name="Lo Monaco A."/>
            <person name="Mauromicale G."/>
            <person name="Faccioli P."/>
            <person name="Cattivelli L."/>
            <person name="Rieseberg L."/>
            <person name="Michelmore R."/>
            <person name="Lanteri S."/>
        </authorList>
    </citation>
    <scope>NUCLEOTIDE SEQUENCE [LARGE SCALE GENOMIC DNA]</scope>
    <source>
        <strain evidence="2">2C</strain>
    </source>
</reference>